<evidence type="ECO:0000313" key="4">
    <source>
        <dbReference type="EMBL" id="CAB5011867.1"/>
    </source>
</evidence>
<keyword evidence="1" id="KW-0472">Membrane</keyword>
<dbReference type="PANTHER" id="PTHR41795:SF1">
    <property type="entry name" value="EXOPOLYSACCHARIDE SYNTHESIS PROTEIN"/>
    <property type="match status" value="1"/>
</dbReference>
<evidence type="ECO:0000256" key="1">
    <source>
        <dbReference type="SAM" id="Phobius"/>
    </source>
</evidence>
<protein>
    <submittedName>
        <fullName evidence="3">Unannotated protein</fullName>
    </submittedName>
</protein>
<organism evidence="3">
    <name type="scientific">freshwater metagenome</name>
    <dbReference type="NCBI Taxonomy" id="449393"/>
    <lineage>
        <taxon>unclassified sequences</taxon>
        <taxon>metagenomes</taxon>
        <taxon>ecological metagenomes</taxon>
    </lineage>
</organism>
<gene>
    <name evidence="2" type="ORF">UFOPK3164_01732</name>
    <name evidence="3" type="ORF">UFOPK3427_01635</name>
    <name evidence="4" type="ORF">UFOPK4112_00361</name>
</gene>
<dbReference type="Pfam" id="PF06055">
    <property type="entry name" value="ExoD"/>
    <property type="match status" value="1"/>
</dbReference>
<accession>A0A6J7EMK4</accession>
<proteinExistence type="predicted"/>
<keyword evidence="1" id="KW-0812">Transmembrane</keyword>
<feature type="transmembrane region" description="Helical" evidence="1">
    <location>
        <begin position="57"/>
        <end position="78"/>
    </location>
</feature>
<dbReference type="InterPro" id="IPR010331">
    <property type="entry name" value="ExoD"/>
</dbReference>
<feature type="transmembrane region" description="Helical" evidence="1">
    <location>
        <begin position="169"/>
        <end position="192"/>
    </location>
</feature>
<dbReference type="EMBL" id="CAFBPM010000002">
    <property type="protein sequence ID" value="CAB5011867.1"/>
    <property type="molecule type" value="Genomic_DNA"/>
</dbReference>
<keyword evidence="1" id="KW-1133">Transmembrane helix</keyword>
<dbReference type="PIRSF" id="PIRSF033239">
    <property type="entry name" value="ExoD"/>
    <property type="match status" value="1"/>
</dbReference>
<reference evidence="3" key="1">
    <citation type="submission" date="2020-05" db="EMBL/GenBank/DDBJ databases">
        <authorList>
            <person name="Chiriac C."/>
            <person name="Salcher M."/>
            <person name="Ghai R."/>
            <person name="Kavagutti S V."/>
        </authorList>
    </citation>
    <scope>NUCLEOTIDE SEQUENCE</scope>
</reference>
<feature type="transmembrane region" description="Helical" evidence="1">
    <location>
        <begin position="122"/>
        <end position="141"/>
    </location>
</feature>
<name>A0A6J7EMK4_9ZZZZ</name>
<sequence>MDETTFSARLERWLQSDAPKSIGGVGEIFAQKTFAVLIFLLMITPALPLPTGGVTHVFEVIAILIAGQMVLGFETLWLPQRWKNRELGNVTLTKTLPKAVGLIRWLEKYSRPRMTSLYSYRWLLQLLGIFLIGFSVAAALAPPFTGLDTLPALGAVLIALSIILEDALFLLLGTGIGVAGVLLSVFVGSAVVDLVRHLF</sequence>
<dbReference type="PANTHER" id="PTHR41795">
    <property type="entry name" value="EXOPOLYSACCHARIDE SYNTHESIS PROTEIN"/>
    <property type="match status" value="1"/>
</dbReference>
<dbReference type="AlphaFoldDB" id="A0A6J7EMK4"/>
<evidence type="ECO:0000313" key="3">
    <source>
        <dbReference type="EMBL" id="CAB4882454.1"/>
    </source>
</evidence>
<dbReference type="EMBL" id="CAFABE010000140">
    <property type="protein sequence ID" value="CAB4834703.1"/>
    <property type="molecule type" value="Genomic_DNA"/>
</dbReference>
<dbReference type="EMBL" id="CAFBLT010000002">
    <property type="protein sequence ID" value="CAB4882454.1"/>
    <property type="molecule type" value="Genomic_DNA"/>
</dbReference>
<evidence type="ECO:0000313" key="2">
    <source>
        <dbReference type="EMBL" id="CAB4834703.1"/>
    </source>
</evidence>
<feature type="transmembrane region" description="Helical" evidence="1">
    <location>
        <begin position="147"/>
        <end position="164"/>
    </location>
</feature>